<dbReference type="SUPFAM" id="SSF52172">
    <property type="entry name" value="CheY-like"/>
    <property type="match status" value="1"/>
</dbReference>
<organism evidence="3 4">
    <name type="scientific">Hymenobacter crusticola</name>
    <dbReference type="NCBI Taxonomy" id="1770526"/>
    <lineage>
        <taxon>Bacteria</taxon>
        <taxon>Pseudomonadati</taxon>
        <taxon>Bacteroidota</taxon>
        <taxon>Cytophagia</taxon>
        <taxon>Cytophagales</taxon>
        <taxon>Hymenobacteraceae</taxon>
        <taxon>Hymenobacter</taxon>
    </lineage>
</organism>
<dbReference type="PANTHER" id="PTHR44520:SF2">
    <property type="entry name" value="RESPONSE REGULATOR RCP1"/>
    <property type="match status" value="1"/>
</dbReference>
<dbReference type="Pfam" id="PF00072">
    <property type="entry name" value="Response_reg"/>
    <property type="match status" value="1"/>
</dbReference>
<keyword evidence="1" id="KW-0597">Phosphoprotein</keyword>
<dbReference type="SMART" id="SM00448">
    <property type="entry name" value="REC"/>
    <property type="match status" value="1"/>
</dbReference>
<gene>
    <name evidence="3" type="ORF">BXP70_03685</name>
</gene>
<evidence type="ECO:0000313" key="3">
    <source>
        <dbReference type="EMBL" id="OUJ75138.1"/>
    </source>
</evidence>
<evidence type="ECO:0000259" key="2">
    <source>
        <dbReference type="PROSITE" id="PS50110"/>
    </source>
</evidence>
<reference evidence="3 4" key="1">
    <citation type="submission" date="2017-01" db="EMBL/GenBank/DDBJ databases">
        <title>A new Hymenobacter.</title>
        <authorList>
            <person name="Liang Y."/>
            <person name="Feng F."/>
        </authorList>
    </citation>
    <scope>NUCLEOTIDE SEQUENCE [LARGE SCALE GENOMIC DNA]</scope>
    <source>
        <strain evidence="3">MIMBbqt21</strain>
    </source>
</reference>
<dbReference type="Proteomes" id="UP000194873">
    <property type="component" value="Unassembled WGS sequence"/>
</dbReference>
<protein>
    <recommendedName>
        <fullName evidence="2">Response regulatory domain-containing protein</fullName>
    </recommendedName>
</protein>
<dbReference type="GO" id="GO:0000160">
    <property type="term" value="P:phosphorelay signal transduction system"/>
    <property type="evidence" value="ECO:0007669"/>
    <property type="project" value="InterPro"/>
</dbReference>
<evidence type="ECO:0000313" key="4">
    <source>
        <dbReference type="Proteomes" id="UP000194873"/>
    </source>
</evidence>
<dbReference type="InterPro" id="IPR001789">
    <property type="entry name" value="Sig_transdc_resp-reg_receiver"/>
</dbReference>
<evidence type="ECO:0000256" key="1">
    <source>
        <dbReference type="PROSITE-ProRule" id="PRU00169"/>
    </source>
</evidence>
<sequence>MQTLLIDDDFISVFLTEKLLKREGMGEAVRSFQVPQEAVSYLRQTLPDHPPELILLDLNMPLMSGWDVLEALRPYETELLERCFVYILTSSLALSDTARAKEFAVVTGLIHKPLDSNQVRAIHAQVVERRANLP</sequence>
<dbReference type="OrthoDB" id="1524091at2"/>
<dbReference type="EMBL" id="MTSE01000002">
    <property type="protein sequence ID" value="OUJ75138.1"/>
    <property type="molecule type" value="Genomic_DNA"/>
</dbReference>
<keyword evidence="4" id="KW-1185">Reference proteome</keyword>
<dbReference type="PROSITE" id="PS50110">
    <property type="entry name" value="RESPONSE_REGULATORY"/>
    <property type="match status" value="1"/>
</dbReference>
<dbReference type="InterPro" id="IPR011006">
    <property type="entry name" value="CheY-like_superfamily"/>
</dbReference>
<comment type="caution">
    <text evidence="3">The sequence shown here is derived from an EMBL/GenBank/DDBJ whole genome shotgun (WGS) entry which is preliminary data.</text>
</comment>
<name>A0A243WH47_9BACT</name>
<accession>A0A243WH47</accession>
<dbReference type="AlphaFoldDB" id="A0A243WH47"/>
<dbReference type="Gene3D" id="3.40.50.2300">
    <property type="match status" value="1"/>
</dbReference>
<dbReference type="PANTHER" id="PTHR44520">
    <property type="entry name" value="RESPONSE REGULATOR RCP1-RELATED"/>
    <property type="match status" value="1"/>
</dbReference>
<proteinExistence type="predicted"/>
<dbReference type="InterPro" id="IPR052893">
    <property type="entry name" value="TCS_response_regulator"/>
</dbReference>
<feature type="modified residue" description="4-aspartylphosphate" evidence="1">
    <location>
        <position position="57"/>
    </location>
</feature>
<dbReference type="RefSeq" id="WP_086592684.1">
    <property type="nucleotide sequence ID" value="NZ_MTSE01000002.1"/>
</dbReference>
<feature type="domain" description="Response regulatory" evidence="2">
    <location>
        <begin position="2"/>
        <end position="127"/>
    </location>
</feature>